<dbReference type="InterPro" id="IPR015421">
    <property type="entry name" value="PyrdxlP-dep_Trfase_major"/>
</dbReference>
<sequence length="455" mass="49249">MKEAVDKYDSDHSWHPYTQMREYLDGDRLHVVRGEGCWLEDGEGRRYLDGNASVWTNVHGHADRELDEALRDQLGRLAHATMLGLNHEVAARLAAELAGLTAGRLSRVFFSDCGAMAVEVAVKLSLQSWQLSGHGERRRIVAMAHGYHGDSFGTMALGGAQGFHARFEPWFYPVERMPAPVHVECAGLVGASDMTASLAWLDEYLAAHGAETACLVLEPSVQGAAGMRQQPPGFVAAVAERCRGAGVHLILDEIFVAFGRLGELLVSEAEGVKADFVCLAKGLTAGYLPLGATLTSERIFECFLGAQSEGRTFFHGQTFTGNPLAAAVALKNIEKLKRPGVLSGMRDRAWCLGAGLRGAFGDHPNVRGLRQRGFAACLDLGPADRERRWPVDLRAAHRICLEARRRGLILRALGDSIPVVPPPAISAAELDVLVFTLRDAIDAVAPTFSSELIPS</sequence>
<comment type="caution">
    <text evidence="8">The sequence shown here is derived from an EMBL/GenBank/DDBJ whole genome shotgun (WGS) entry which is preliminary data.</text>
</comment>
<dbReference type="InterPro" id="IPR015422">
    <property type="entry name" value="PyrdxlP-dep_Trfase_small"/>
</dbReference>
<dbReference type="CDD" id="cd00610">
    <property type="entry name" value="OAT_like"/>
    <property type="match status" value="1"/>
</dbReference>
<dbReference type="EC" id="2.6.1.105" evidence="8"/>
<accession>A0A1J5SDK6</accession>
<name>A0A1J5SDK6_9ZZZZ</name>
<dbReference type="PANTHER" id="PTHR42684:SF17">
    <property type="entry name" value="ADENOSYLMETHIONINE-8-AMINO-7-OXONONANOATE AMINOTRANSFERASE"/>
    <property type="match status" value="1"/>
</dbReference>
<proteinExistence type="predicted"/>
<organism evidence="8">
    <name type="scientific">mine drainage metagenome</name>
    <dbReference type="NCBI Taxonomy" id="410659"/>
    <lineage>
        <taxon>unclassified sequences</taxon>
        <taxon>metagenomes</taxon>
        <taxon>ecological metagenomes</taxon>
    </lineage>
</organism>
<keyword evidence="6" id="KW-0093">Biotin biosynthesis</keyword>
<evidence type="ECO:0000256" key="1">
    <source>
        <dbReference type="ARBA" id="ARBA00001933"/>
    </source>
</evidence>
<evidence type="ECO:0000256" key="7">
    <source>
        <dbReference type="ARBA" id="ARBA00022898"/>
    </source>
</evidence>
<evidence type="ECO:0000256" key="6">
    <source>
        <dbReference type="ARBA" id="ARBA00022756"/>
    </source>
</evidence>
<evidence type="ECO:0000313" key="8">
    <source>
        <dbReference type="EMBL" id="OIR06354.1"/>
    </source>
</evidence>
<dbReference type="Gene3D" id="3.90.1150.10">
    <property type="entry name" value="Aspartate Aminotransferase, domain 1"/>
    <property type="match status" value="1"/>
</dbReference>
<dbReference type="PROSITE" id="PS00600">
    <property type="entry name" value="AA_TRANSFER_CLASS_3"/>
    <property type="match status" value="1"/>
</dbReference>
<dbReference type="NCBIfam" id="TIGR00508">
    <property type="entry name" value="bioA"/>
    <property type="match status" value="1"/>
</dbReference>
<dbReference type="Pfam" id="PF00202">
    <property type="entry name" value="Aminotran_3"/>
    <property type="match status" value="1"/>
</dbReference>
<evidence type="ECO:0000256" key="2">
    <source>
        <dbReference type="ARBA" id="ARBA00004746"/>
    </source>
</evidence>
<keyword evidence="4 8" id="KW-0808">Transferase</keyword>
<gene>
    <name evidence="8" type="primary">bioK_1</name>
    <name evidence="8" type="ORF">GALL_115440</name>
</gene>
<comment type="cofactor">
    <cofactor evidence="1">
        <name>pyridoxal 5'-phosphate</name>
        <dbReference type="ChEBI" id="CHEBI:597326"/>
    </cofactor>
</comment>
<dbReference type="SUPFAM" id="SSF53383">
    <property type="entry name" value="PLP-dependent transferases"/>
    <property type="match status" value="1"/>
</dbReference>
<dbReference type="InterPro" id="IPR005814">
    <property type="entry name" value="Aminotrans_3"/>
</dbReference>
<reference evidence="8" key="1">
    <citation type="submission" date="2016-10" db="EMBL/GenBank/DDBJ databases">
        <title>Sequence of Gallionella enrichment culture.</title>
        <authorList>
            <person name="Poehlein A."/>
            <person name="Muehling M."/>
            <person name="Daniel R."/>
        </authorList>
    </citation>
    <scope>NUCLEOTIDE SEQUENCE</scope>
</reference>
<dbReference type="InterPro" id="IPR015424">
    <property type="entry name" value="PyrdxlP-dep_Trfase"/>
</dbReference>
<dbReference type="Gene3D" id="3.40.640.10">
    <property type="entry name" value="Type I PLP-dependent aspartate aminotransferase-like (Major domain)"/>
    <property type="match status" value="1"/>
</dbReference>
<evidence type="ECO:0000256" key="4">
    <source>
        <dbReference type="ARBA" id="ARBA00022679"/>
    </source>
</evidence>
<dbReference type="GO" id="GO:0004015">
    <property type="term" value="F:adenosylmethionine-8-amino-7-oxononanoate transaminase activity"/>
    <property type="evidence" value="ECO:0007669"/>
    <property type="project" value="InterPro"/>
</dbReference>
<dbReference type="GO" id="GO:0009102">
    <property type="term" value="P:biotin biosynthetic process"/>
    <property type="evidence" value="ECO:0007669"/>
    <property type="project" value="UniProtKB-UniPathway"/>
</dbReference>
<dbReference type="GO" id="GO:0030170">
    <property type="term" value="F:pyridoxal phosphate binding"/>
    <property type="evidence" value="ECO:0007669"/>
    <property type="project" value="InterPro"/>
</dbReference>
<keyword evidence="5" id="KW-0949">S-adenosyl-L-methionine</keyword>
<dbReference type="AlphaFoldDB" id="A0A1J5SDK6"/>
<keyword evidence="3 8" id="KW-0032">Aminotransferase</keyword>
<comment type="pathway">
    <text evidence="2">Cofactor biosynthesis; biotin biosynthesis.</text>
</comment>
<dbReference type="PANTHER" id="PTHR42684">
    <property type="entry name" value="ADENOSYLMETHIONINE-8-AMINO-7-OXONONANOATE AMINOTRANSFERASE"/>
    <property type="match status" value="1"/>
</dbReference>
<evidence type="ECO:0000256" key="5">
    <source>
        <dbReference type="ARBA" id="ARBA00022691"/>
    </source>
</evidence>
<evidence type="ECO:0000256" key="3">
    <source>
        <dbReference type="ARBA" id="ARBA00022576"/>
    </source>
</evidence>
<keyword evidence="7" id="KW-0663">Pyridoxal phosphate</keyword>
<dbReference type="InterPro" id="IPR049704">
    <property type="entry name" value="Aminotrans_3_PPA_site"/>
</dbReference>
<dbReference type="UniPathway" id="UPA00078"/>
<dbReference type="InterPro" id="IPR005815">
    <property type="entry name" value="BioA"/>
</dbReference>
<dbReference type="EMBL" id="MLJW01000044">
    <property type="protein sequence ID" value="OIR06354.1"/>
    <property type="molecule type" value="Genomic_DNA"/>
</dbReference>
<protein>
    <submittedName>
        <fullName evidence="8">L-lysine--8-amino-7-oxononanoate transaminase</fullName>
        <ecNumber evidence="8">2.6.1.105</ecNumber>
    </submittedName>
</protein>